<sequence>MALTSKKTKKEADPKAKGTTLIYVGPQNRLVARYTIYKNGYPGHLKSYLEECKALINLFISPEKLAEFEQKVAQKGTLEHTWFQEARKYFSKAVSN</sequence>
<proteinExistence type="predicted"/>
<reference evidence="1" key="1">
    <citation type="submission" date="2014-07" db="EMBL/GenBank/DDBJ databases">
        <authorList>
            <person name="Hornung V.Bastian."/>
        </authorList>
    </citation>
    <scope>NUCLEOTIDE SEQUENCE</scope>
    <source>
        <strain evidence="1">PCE-S</strain>
    </source>
</reference>
<evidence type="ECO:0000313" key="1">
    <source>
        <dbReference type="EMBL" id="CDX01298.1"/>
    </source>
</evidence>
<gene>
    <name evidence="1" type="ORF">DPCES_1411</name>
</gene>
<accession>A0A098AXG5</accession>
<dbReference type="EMBL" id="LK996017">
    <property type="protein sequence ID" value="CDX01298.1"/>
    <property type="molecule type" value="Genomic_DNA"/>
</dbReference>
<name>A0A098AXG5_DESHA</name>
<dbReference type="PATRIC" id="fig|49338.4.peg.1521"/>
<protein>
    <submittedName>
        <fullName evidence="1">Uncharacterized protein</fullName>
    </submittedName>
</protein>
<dbReference type="AlphaFoldDB" id="A0A098AXG5"/>
<organism evidence="1">
    <name type="scientific">Desulfitobacterium hafniense</name>
    <name type="common">Desulfitobacterium frappieri</name>
    <dbReference type="NCBI Taxonomy" id="49338"/>
    <lineage>
        <taxon>Bacteria</taxon>
        <taxon>Bacillati</taxon>
        <taxon>Bacillota</taxon>
        <taxon>Clostridia</taxon>
        <taxon>Eubacteriales</taxon>
        <taxon>Desulfitobacteriaceae</taxon>
        <taxon>Desulfitobacterium</taxon>
    </lineage>
</organism>